<comment type="catalytic activity">
    <reaction evidence="2">
        <text>2 GTP = 3',3'-c-di-GMP + 2 diphosphate</text>
        <dbReference type="Rhea" id="RHEA:24898"/>
        <dbReference type="ChEBI" id="CHEBI:33019"/>
        <dbReference type="ChEBI" id="CHEBI:37565"/>
        <dbReference type="ChEBI" id="CHEBI:58805"/>
        <dbReference type="EC" id="2.7.7.65"/>
    </reaction>
</comment>
<dbReference type="InterPro" id="IPR050469">
    <property type="entry name" value="Diguanylate_Cyclase"/>
</dbReference>
<organism evidence="5 6">
    <name type="scientific">Paraburkholderia phenazinium</name>
    <dbReference type="NCBI Taxonomy" id="60549"/>
    <lineage>
        <taxon>Bacteria</taxon>
        <taxon>Pseudomonadati</taxon>
        <taxon>Pseudomonadota</taxon>
        <taxon>Betaproteobacteria</taxon>
        <taxon>Burkholderiales</taxon>
        <taxon>Burkholderiaceae</taxon>
        <taxon>Paraburkholderia</taxon>
    </lineage>
</organism>
<dbReference type="InterPro" id="IPR043128">
    <property type="entry name" value="Rev_trsase/Diguanyl_cyclase"/>
</dbReference>
<keyword evidence="3" id="KW-0812">Transmembrane</keyword>
<feature type="transmembrane region" description="Helical" evidence="3">
    <location>
        <begin position="214"/>
        <end position="236"/>
    </location>
</feature>
<dbReference type="PROSITE" id="PS50887">
    <property type="entry name" value="GGDEF"/>
    <property type="match status" value="1"/>
</dbReference>
<dbReference type="InterPro" id="IPR033424">
    <property type="entry name" value="MASE4"/>
</dbReference>
<feature type="transmembrane region" description="Helical" evidence="3">
    <location>
        <begin position="112"/>
        <end position="131"/>
    </location>
</feature>
<feature type="transmembrane region" description="Helical" evidence="3">
    <location>
        <begin position="187"/>
        <end position="207"/>
    </location>
</feature>
<dbReference type="InterPro" id="IPR029787">
    <property type="entry name" value="Nucleotide_cyclase"/>
</dbReference>
<evidence type="ECO:0000259" key="4">
    <source>
        <dbReference type="PROSITE" id="PS50887"/>
    </source>
</evidence>
<name>A0A1N6KIB8_9BURK</name>
<accession>A0A1N6KIB8</accession>
<dbReference type="Gene3D" id="3.30.70.270">
    <property type="match status" value="1"/>
</dbReference>
<sequence>MSLAVTRQHRVAAYAVAGFILCVVLATLPVAGVAEPHIAAFLPLFAMAVFTTEGLTAYLLWTQFMITRGPFLAALAGAYAYTSVTVAIQLLVFPGVFSPTGLLGTGAQGAVWIWAFWHCGSPLLIFAALLVRRRFPAPLPRAQTRLAGLVLVGGPVCLSVALCSLAIRGEAWLPKLIDGHAYQRLAHSPSGIGIAIVGAATLLYLIVTTRLRSLLELWLAVALFAGLGDVLVTLVANARYSMGWYVARLESVLASSTVLGVLIWEISHLYRELHAANARLSEYVSRDGLTGIFNRRYFEERYPAALAEANAERRALSILMVDIDHFKRFNDTLGHLRGDECLVAVAGALQASLRRSADFVARFGGEEFVVVLPDCEREMAARLAENLHAAVARLAVAAPFTEAGCVSVSIGVATARPDEPIQAAELLAHADAALYRAKEAGRNRVAAWQGVPLTLRSVHAH</sequence>
<keyword evidence="6" id="KW-1185">Reference proteome</keyword>
<dbReference type="NCBIfam" id="TIGR00254">
    <property type="entry name" value="GGDEF"/>
    <property type="match status" value="1"/>
</dbReference>
<dbReference type="InterPro" id="IPR000160">
    <property type="entry name" value="GGDEF_dom"/>
</dbReference>
<dbReference type="GO" id="GO:1902201">
    <property type="term" value="P:negative regulation of bacterial-type flagellum-dependent cell motility"/>
    <property type="evidence" value="ECO:0007669"/>
    <property type="project" value="TreeGrafter"/>
</dbReference>
<dbReference type="Pfam" id="PF00990">
    <property type="entry name" value="GGDEF"/>
    <property type="match status" value="1"/>
</dbReference>
<evidence type="ECO:0000313" key="5">
    <source>
        <dbReference type="EMBL" id="SIO56270.1"/>
    </source>
</evidence>
<dbReference type="EMBL" id="FSRU01000002">
    <property type="protein sequence ID" value="SIO56270.1"/>
    <property type="molecule type" value="Genomic_DNA"/>
</dbReference>
<feature type="domain" description="GGDEF" evidence="4">
    <location>
        <begin position="314"/>
        <end position="450"/>
    </location>
</feature>
<dbReference type="GO" id="GO:0052621">
    <property type="term" value="F:diguanylate cyclase activity"/>
    <property type="evidence" value="ECO:0007669"/>
    <property type="project" value="UniProtKB-EC"/>
</dbReference>
<dbReference type="Pfam" id="PF17158">
    <property type="entry name" value="MASE4"/>
    <property type="match status" value="1"/>
</dbReference>
<feature type="transmembrane region" description="Helical" evidence="3">
    <location>
        <begin position="38"/>
        <end position="60"/>
    </location>
</feature>
<keyword evidence="3" id="KW-1133">Transmembrane helix</keyword>
<keyword evidence="3" id="KW-0472">Membrane</keyword>
<evidence type="ECO:0000256" key="1">
    <source>
        <dbReference type="ARBA" id="ARBA00012528"/>
    </source>
</evidence>
<feature type="transmembrane region" description="Helical" evidence="3">
    <location>
        <begin position="146"/>
        <end position="167"/>
    </location>
</feature>
<dbReference type="CDD" id="cd01949">
    <property type="entry name" value="GGDEF"/>
    <property type="match status" value="1"/>
</dbReference>
<dbReference type="AlphaFoldDB" id="A0A1N6KIB8"/>
<evidence type="ECO:0000256" key="2">
    <source>
        <dbReference type="ARBA" id="ARBA00034247"/>
    </source>
</evidence>
<dbReference type="FunFam" id="3.30.70.270:FF:000001">
    <property type="entry name" value="Diguanylate cyclase domain protein"/>
    <property type="match status" value="1"/>
</dbReference>
<dbReference type="PANTHER" id="PTHR45138:SF9">
    <property type="entry name" value="DIGUANYLATE CYCLASE DGCM-RELATED"/>
    <property type="match status" value="1"/>
</dbReference>
<gene>
    <name evidence="5" type="ORF">SAMN05444165_3675</name>
</gene>
<dbReference type="SUPFAM" id="SSF55073">
    <property type="entry name" value="Nucleotide cyclase"/>
    <property type="match status" value="1"/>
</dbReference>
<dbReference type="Proteomes" id="UP000185151">
    <property type="component" value="Unassembled WGS sequence"/>
</dbReference>
<proteinExistence type="predicted"/>
<reference evidence="5 6" key="1">
    <citation type="submission" date="2016-11" db="EMBL/GenBank/DDBJ databases">
        <authorList>
            <person name="Jaros S."/>
            <person name="Januszkiewicz K."/>
            <person name="Wedrychowicz H."/>
        </authorList>
    </citation>
    <scope>NUCLEOTIDE SEQUENCE [LARGE SCALE GENOMIC DNA]</scope>
    <source>
        <strain evidence="5 6">GAS95</strain>
    </source>
</reference>
<dbReference type="SMART" id="SM00267">
    <property type="entry name" value="GGDEF"/>
    <property type="match status" value="1"/>
</dbReference>
<evidence type="ECO:0000256" key="3">
    <source>
        <dbReference type="SAM" id="Phobius"/>
    </source>
</evidence>
<evidence type="ECO:0000313" key="6">
    <source>
        <dbReference type="Proteomes" id="UP000185151"/>
    </source>
</evidence>
<dbReference type="GO" id="GO:0043709">
    <property type="term" value="P:cell adhesion involved in single-species biofilm formation"/>
    <property type="evidence" value="ECO:0007669"/>
    <property type="project" value="TreeGrafter"/>
</dbReference>
<feature type="transmembrane region" description="Helical" evidence="3">
    <location>
        <begin position="72"/>
        <end position="92"/>
    </location>
</feature>
<protein>
    <recommendedName>
        <fullName evidence="1">diguanylate cyclase</fullName>
        <ecNumber evidence="1">2.7.7.65</ecNumber>
    </recommendedName>
</protein>
<feature type="transmembrane region" description="Helical" evidence="3">
    <location>
        <begin position="12"/>
        <end position="32"/>
    </location>
</feature>
<dbReference type="PANTHER" id="PTHR45138">
    <property type="entry name" value="REGULATORY COMPONENTS OF SENSORY TRANSDUCTION SYSTEM"/>
    <property type="match status" value="1"/>
</dbReference>
<dbReference type="GO" id="GO:0005886">
    <property type="term" value="C:plasma membrane"/>
    <property type="evidence" value="ECO:0007669"/>
    <property type="project" value="TreeGrafter"/>
</dbReference>
<dbReference type="EC" id="2.7.7.65" evidence="1"/>